<dbReference type="AlphaFoldDB" id="A0A6V8JZL6"/>
<dbReference type="EMBL" id="BLPF01000001">
    <property type="protein sequence ID" value="GFJ76744.1"/>
    <property type="molecule type" value="Genomic_DNA"/>
</dbReference>
<proteinExistence type="predicted"/>
<reference evidence="2 3" key="1">
    <citation type="submission" date="2020-03" db="EMBL/GenBank/DDBJ databases">
        <title>Whole genome shotgun sequence of Phytohabitans houttuyneae NBRC 108639.</title>
        <authorList>
            <person name="Komaki H."/>
            <person name="Tamura T."/>
        </authorList>
    </citation>
    <scope>NUCLEOTIDE SEQUENCE [LARGE SCALE GENOMIC DNA]</scope>
    <source>
        <strain evidence="2 3">NBRC 108639</strain>
    </source>
</reference>
<protein>
    <submittedName>
        <fullName evidence="2">Uncharacterized protein</fullName>
    </submittedName>
</protein>
<accession>A0A6V8JZL6</accession>
<sequence>MKPTCTSRRPYVISASTTLSAAPDVVASGFSHSTGLPVATQASTRSAWVSPGEAMSTASTAGSSMTSCPSRWTAAPATAATPAARSVSTSNTAVTRAPATRLVSRRTCSVPIIPVPMTPTFIACSLSFAAARA</sequence>
<evidence type="ECO:0000313" key="2">
    <source>
        <dbReference type="EMBL" id="GFJ76744.1"/>
    </source>
</evidence>
<organism evidence="2 3">
    <name type="scientific">Phytohabitans houttuyneae</name>
    <dbReference type="NCBI Taxonomy" id="1076126"/>
    <lineage>
        <taxon>Bacteria</taxon>
        <taxon>Bacillati</taxon>
        <taxon>Actinomycetota</taxon>
        <taxon>Actinomycetes</taxon>
        <taxon>Micromonosporales</taxon>
        <taxon>Micromonosporaceae</taxon>
    </lineage>
</organism>
<keyword evidence="1" id="KW-0732">Signal</keyword>
<evidence type="ECO:0000313" key="3">
    <source>
        <dbReference type="Proteomes" id="UP000482800"/>
    </source>
</evidence>
<feature type="chain" id="PRO_5039225210" evidence="1">
    <location>
        <begin position="22"/>
        <end position="133"/>
    </location>
</feature>
<keyword evidence="3" id="KW-1185">Reference proteome</keyword>
<gene>
    <name evidence="2" type="ORF">Phou_009240</name>
</gene>
<comment type="caution">
    <text evidence="2">The sequence shown here is derived from an EMBL/GenBank/DDBJ whole genome shotgun (WGS) entry which is preliminary data.</text>
</comment>
<evidence type="ECO:0000256" key="1">
    <source>
        <dbReference type="SAM" id="SignalP"/>
    </source>
</evidence>
<name>A0A6V8JZL6_9ACTN</name>
<dbReference type="Proteomes" id="UP000482800">
    <property type="component" value="Unassembled WGS sequence"/>
</dbReference>
<feature type="signal peptide" evidence="1">
    <location>
        <begin position="1"/>
        <end position="21"/>
    </location>
</feature>
<reference evidence="2 3" key="2">
    <citation type="submission" date="2020-03" db="EMBL/GenBank/DDBJ databases">
        <authorList>
            <person name="Ichikawa N."/>
            <person name="Kimura A."/>
            <person name="Kitahashi Y."/>
            <person name="Uohara A."/>
        </authorList>
    </citation>
    <scope>NUCLEOTIDE SEQUENCE [LARGE SCALE GENOMIC DNA]</scope>
    <source>
        <strain evidence="2 3">NBRC 108639</strain>
    </source>
</reference>